<protein>
    <submittedName>
        <fullName evidence="2">Uncharacterized protein</fullName>
    </submittedName>
</protein>
<feature type="coiled-coil region" evidence="1">
    <location>
        <begin position="210"/>
        <end position="237"/>
    </location>
</feature>
<accession>A0A2W4XF76</accession>
<gene>
    <name evidence="2" type="ORF">DCF15_10135</name>
</gene>
<comment type="caution">
    <text evidence="2">The sequence shown here is derived from an EMBL/GenBank/DDBJ whole genome shotgun (WGS) entry which is preliminary data.</text>
</comment>
<proteinExistence type="predicted"/>
<keyword evidence="1" id="KW-0175">Coiled coil</keyword>
<reference evidence="3" key="1">
    <citation type="submission" date="2018-04" db="EMBL/GenBank/DDBJ databases">
        <authorList>
            <person name="Cornet L."/>
        </authorList>
    </citation>
    <scope>NUCLEOTIDE SEQUENCE [LARGE SCALE GENOMIC DNA]</scope>
</reference>
<name>A0A2W4XF76_9CYAN</name>
<organism evidence="2 3">
    <name type="scientific">Phormidesmis priestleyi</name>
    <dbReference type="NCBI Taxonomy" id="268141"/>
    <lineage>
        <taxon>Bacteria</taxon>
        <taxon>Bacillati</taxon>
        <taxon>Cyanobacteriota</taxon>
        <taxon>Cyanophyceae</taxon>
        <taxon>Leptolyngbyales</taxon>
        <taxon>Leptolyngbyaceae</taxon>
        <taxon>Phormidesmis</taxon>
    </lineage>
</organism>
<dbReference type="Proteomes" id="UP000249794">
    <property type="component" value="Unassembled WGS sequence"/>
</dbReference>
<evidence type="ECO:0000313" key="3">
    <source>
        <dbReference type="Proteomes" id="UP000249794"/>
    </source>
</evidence>
<sequence length="242" mass="26862">MSFSSFDLSRAADANLKATHLKTLRGAVLLPFLASEDFISQRHEVKPALALNLLKDIQALVIVWQEQLRQIVRAMHKLHAQGPMVDGWLESSLEVASLETTAAATTLLRHGEAEALMQYVEALENPETPCLDFSKRLEEHEKTLKENLADDLEAVPFSAENSSAEEFLSDAPAHQYALCSLNKDGTVLKQLCPSEQMAIVSAAIARHQKFKQLIQQKQAVEAKLQQAVDQLTEIREHLTSLG</sequence>
<dbReference type="AlphaFoldDB" id="A0A2W4XF76"/>
<reference evidence="2 3" key="2">
    <citation type="submission" date="2018-06" db="EMBL/GenBank/DDBJ databases">
        <title>Metagenomic assembly of (sub)arctic Cyanobacteria and their associated microbiome from non-axenic cultures.</title>
        <authorList>
            <person name="Baurain D."/>
        </authorList>
    </citation>
    <scope>NUCLEOTIDE SEQUENCE [LARGE SCALE GENOMIC DNA]</scope>
    <source>
        <strain evidence="2">ULC027bin1</strain>
    </source>
</reference>
<dbReference type="EMBL" id="QBMP01000090">
    <property type="protein sequence ID" value="PZO55624.1"/>
    <property type="molecule type" value="Genomic_DNA"/>
</dbReference>
<evidence type="ECO:0000313" key="2">
    <source>
        <dbReference type="EMBL" id="PZO55624.1"/>
    </source>
</evidence>
<evidence type="ECO:0000256" key="1">
    <source>
        <dbReference type="SAM" id="Coils"/>
    </source>
</evidence>